<dbReference type="InterPro" id="IPR003959">
    <property type="entry name" value="ATPase_AAA_core"/>
</dbReference>
<sequence length="519" mass="59140">MPKPYLEEVFKDSGVPTYTFVKPIEYPKLIVSLRTQGKGLVVEGPSGIGKTSSITKGLEEIGGNIRVTKLTARRAKDLLLIKDIPANEPEGIIIIDDFHRLDSETKRSIADYMKTLADEESSRTKIVIVGINKAGDSLVKFAKDLNNRIDTIRFESNPEEKVLELIGKGEKALNININTKNEIAREAQGSFHIAQMLCKELCIHAEILEAKIENTPVSTSFEIIKQKVFDELGRAFYETARNFATGPKLRKDGRAPYLHILYWLAISNEWALDLNQAVRDYPQHRSSVTTVMDKGYLQSFLDGEYSDLFSECLHYDSNTNVISVEDPKFVYYIRNIQWKRFAVQVGYKSINFKSTYDFALSFAGSDRDVAEAIFKQLSEEEVSVFYDKNEQHRILAENVEEYLGPIYRSEAQFVIILLGPEYPKRIWTKFESQQFKDRFGEGSVIPIWFDNAPVGLFDTTTNLGGIEFKRNGDFDSQVFYIAETILKKLADHRNSMARRSGITKKEIEEENGFGQLSLF</sequence>
<keyword evidence="4" id="KW-1185">Reference proteome</keyword>
<dbReference type="InterPro" id="IPR027417">
    <property type="entry name" value="P-loop_NTPase"/>
</dbReference>
<dbReference type="AlphaFoldDB" id="M8D8R9"/>
<dbReference type="PATRIC" id="fig|1300222.3.peg.2791"/>
<protein>
    <submittedName>
        <fullName evidence="3">ATPase</fullName>
    </submittedName>
</protein>
<organism evidence="3 4">
    <name type="scientific">Brevibacillus borstelensis AK1</name>
    <dbReference type="NCBI Taxonomy" id="1300222"/>
    <lineage>
        <taxon>Bacteria</taxon>
        <taxon>Bacillati</taxon>
        <taxon>Bacillota</taxon>
        <taxon>Bacilli</taxon>
        <taxon>Bacillales</taxon>
        <taxon>Paenibacillaceae</taxon>
        <taxon>Brevibacillus</taxon>
    </lineage>
</organism>
<dbReference type="Proteomes" id="UP000012081">
    <property type="component" value="Unassembled WGS sequence"/>
</dbReference>
<dbReference type="GO" id="GO:0007165">
    <property type="term" value="P:signal transduction"/>
    <property type="evidence" value="ECO:0007669"/>
    <property type="project" value="InterPro"/>
</dbReference>
<feature type="domain" description="ATPase AAA-type core" evidence="1">
    <location>
        <begin position="42"/>
        <end position="137"/>
    </location>
</feature>
<evidence type="ECO:0000313" key="3">
    <source>
        <dbReference type="EMBL" id="EMT52644.1"/>
    </source>
</evidence>
<name>M8D8R9_9BACL</name>
<proteinExistence type="predicted"/>
<dbReference type="OrthoDB" id="583767at2"/>
<comment type="caution">
    <text evidence="3">The sequence shown here is derived from an EMBL/GenBank/DDBJ whole genome shotgun (WGS) entry which is preliminary data.</text>
</comment>
<accession>M8D8R9</accession>
<dbReference type="Pfam" id="PF00004">
    <property type="entry name" value="AAA"/>
    <property type="match status" value="1"/>
</dbReference>
<dbReference type="InterPro" id="IPR000157">
    <property type="entry name" value="TIR_dom"/>
</dbReference>
<evidence type="ECO:0000259" key="2">
    <source>
        <dbReference type="Pfam" id="PF13676"/>
    </source>
</evidence>
<dbReference type="InterPro" id="IPR035897">
    <property type="entry name" value="Toll_tir_struct_dom_sf"/>
</dbReference>
<dbReference type="EMBL" id="APBN01000004">
    <property type="protein sequence ID" value="EMT52644.1"/>
    <property type="molecule type" value="Genomic_DNA"/>
</dbReference>
<dbReference type="Gene3D" id="3.40.50.10140">
    <property type="entry name" value="Toll/interleukin-1 receptor homology (TIR) domain"/>
    <property type="match status" value="1"/>
</dbReference>
<gene>
    <name evidence="3" type="ORF">I532_13344</name>
</gene>
<dbReference type="RefSeq" id="WP_003388796.1">
    <property type="nucleotide sequence ID" value="NZ_APBN01000004.1"/>
</dbReference>
<feature type="domain" description="TIR" evidence="2">
    <location>
        <begin position="358"/>
        <end position="472"/>
    </location>
</feature>
<dbReference type="SUPFAM" id="SSF52540">
    <property type="entry name" value="P-loop containing nucleoside triphosphate hydrolases"/>
    <property type="match status" value="1"/>
</dbReference>
<dbReference type="GO" id="GO:0016887">
    <property type="term" value="F:ATP hydrolysis activity"/>
    <property type="evidence" value="ECO:0007669"/>
    <property type="project" value="InterPro"/>
</dbReference>
<evidence type="ECO:0000259" key="1">
    <source>
        <dbReference type="Pfam" id="PF00004"/>
    </source>
</evidence>
<dbReference type="CDD" id="cd00009">
    <property type="entry name" value="AAA"/>
    <property type="match status" value="1"/>
</dbReference>
<dbReference type="Pfam" id="PF13676">
    <property type="entry name" value="TIR_2"/>
    <property type="match status" value="1"/>
</dbReference>
<reference evidence="3 4" key="1">
    <citation type="submission" date="2013-03" db="EMBL/GenBank/DDBJ databases">
        <title>Assembly of a new bacterial strain Brevibacillus borstelensis AK1.</title>
        <authorList>
            <person name="Rajan I."/>
            <person name="PoliReddy D."/>
            <person name="Sugumar T."/>
            <person name="Rathinam K."/>
            <person name="Alqarawi S."/>
            <person name="Khalil A.B."/>
            <person name="Sivakumar N."/>
        </authorList>
    </citation>
    <scope>NUCLEOTIDE SEQUENCE [LARGE SCALE GENOMIC DNA]</scope>
    <source>
        <strain evidence="3 4">AK1</strain>
    </source>
</reference>
<dbReference type="GO" id="GO:0005524">
    <property type="term" value="F:ATP binding"/>
    <property type="evidence" value="ECO:0007669"/>
    <property type="project" value="InterPro"/>
</dbReference>
<dbReference type="SUPFAM" id="SSF52200">
    <property type="entry name" value="Toll/Interleukin receptor TIR domain"/>
    <property type="match status" value="1"/>
</dbReference>
<evidence type="ECO:0000313" key="4">
    <source>
        <dbReference type="Proteomes" id="UP000012081"/>
    </source>
</evidence>
<dbReference type="Gene3D" id="3.40.50.300">
    <property type="entry name" value="P-loop containing nucleotide triphosphate hydrolases"/>
    <property type="match status" value="1"/>
</dbReference>